<proteinExistence type="predicted"/>
<name>A0A4Y2ISP9_ARAVE</name>
<gene>
    <name evidence="1" type="ORF">AVEN_225043_1</name>
</gene>
<dbReference type="AlphaFoldDB" id="A0A4Y2ISP9"/>
<dbReference type="Proteomes" id="UP000499080">
    <property type="component" value="Unassembled WGS sequence"/>
</dbReference>
<organism evidence="1 2">
    <name type="scientific">Araneus ventricosus</name>
    <name type="common">Orbweaver spider</name>
    <name type="synonym">Epeira ventricosa</name>
    <dbReference type="NCBI Taxonomy" id="182803"/>
    <lineage>
        <taxon>Eukaryota</taxon>
        <taxon>Metazoa</taxon>
        <taxon>Ecdysozoa</taxon>
        <taxon>Arthropoda</taxon>
        <taxon>Chelicerata</taxon>
        <taxon>Arachnida</taxon>
        <taxon>Araneae</taxon>
        <taxon>Araneomorphae</taxon>
        <taxon>Entelegynae</taxon>
        <taxon>Araneoidea</taxon>
        <taxon>Araneidae</taxon>
        <taxon>Araneus</taxon>
    </lineage>
</organism>
<keyword evidence="2" id="KW-1185">Reference proteome</keyword>
<evidence type="ECO:0000313" key="2">
    <source>
        <dbReference type="Proteomes" id="UP000499080"/>
    </source>
</evidence>
<reference evidence="1 2" key="1">
    <citation type="journal article" date="2019" name="Sci. Rep.">
        <title>Orb-weaving spider Araneus ventricosus genome elucidates the spidroin gene catalogue.</title>
        <authorList>
            <person name="Kono N."/>
            <person name="Nakamura H."/>
            <person name="Ohtoshi R."/>
            <person name="Moran D.A.P."/>
            <person name="Shinohara A."/>
            <person name="Yoshida Y."/>
            <person name="Fujiwara M."/>
            <person name="Mori M."/>
            <person name="Tomita M."/>
            <person name="Arakawa K."/>
        </authorList>
    </citation>
    <scope>NUCLEOTIDE SEQUENCE [LARGE SCALE GENOMIC DNA]</scope>
</reference>
<dbReference type="EMBL" id="BGPR01002904">
    <property type="protein sequence ID" value="GBM80797.1"/>
    <property type="molecule type" value="Genomic_DNA"/>
</dbReference>
<protein>
    <submittedName>
        <fullName evidence="1">Uncharacterized protein</fullName>
    </submittedName>
</protein>
<comment type="caution">
    <text evidence="1">The sequence shown here is derived from an EMBL/GenBank/DDBJ whole genome shotgun (WGS) entry which is preliminary data.</text>
</comment>
<evidence type="ECO:0000313" key="1">
    <source>
        <dbReference type="EMBL" id="GBM80797.1"/>
    </source>
</evidence>
<accession>A0A4Y2ISP9</accession>
<sequence>MATRSISRPARLTQRCMHVRHLRCRPGLPSSEHPSHRAAYLGSACLVVLHVFRSYTLLYSAATGLPSNEHMRPQGAFKLGNAILYDPSCVESHTSTCSVPQSRHLASARPQGRAFKPWGHGICHDTPSLVGRIPLNCTVPLQAAI</sequence>